<name>A0A034V359_BACDO</name>
<dbReference type="AlphaFoldDB" id="A0A034V359"/>
<proteinExistence type="predicted"/>
<feature type="non-terminal residue" evidence="1">
    <location>
        <position position="1"/>
    </location>
</feature>
<organism evidence="1">
    <name type="scientific">Bactrocera dorsalis</name>
    <name type="common">Oriental fruit fly</name>
    <name type="synonym">Dacus dorsalis</name>
    <dbReference type="NCBI Taxonomy" id="27457"/>
    <lineage>
        <taxon>Eukaryota</taxon>
        <taxon>Metazoa</taxon>
        <taxon>Ecdysozoa</taxon>
        <taxon>Arthropoda</taxon>
        <taxon>Hexapoda</taxon>
        <taxon>Insecta</taxon>
        <taxon>Pterygota</taxon>
        <taxon>Neoptera</taxon>
        <taxon>Endopterygota</taxon>
        <taxon>Diptera</taxon>
        <taxon>Brachycera</taxon>
        <taxon>Muscomorpha</taxon>
        <taxon>Tephritoidea</taxon>
        <taxon>Tephritidae</taxon>
        <taxon>Bactrocera</taxon>
        <taxon>Bactrocera</taxon>
    </lineage>
</organism>
<protein>
    <submittedName>
        <fullName evidence="1">Uncharacterized protein</fullName>
    </submittedName>
</protein>
<reference evidence="1" key="1">
    <citation type="journal article" date="2014" name="BMC Genomics">
        <title>Characterizing the developmental transcriptome of the oriental fruit fly, Bactrocera dorsalis (Diptera: Tephritidae) through comparative genomic analysis with Drosophila melanogaster utilizing modENCODE datasets.</title>
        <authorList>
            <person name="Geib S.M."/>
            <person name="Calla B."/>
            <person name="Hall B."/>
            <person name="Hou S."/>
            <person name="Manoukis N.C."/>
        </authorList>
    </citation>
    <scope>NUCLEOTIDE SEQUENCE</scope>
    <source>
        <strain evidence="1">Punador</strain>
    </source>
</reference>
<evidence type="ECO:0000313" key="1">
    <source>
        <dbReference type="EMBL" id="JAC35993.1"/>
    </source>
</evidence>
<sequence>EIFNYKNKTLIFENNKSLKQMKTSKHCILKNNCNLVKFTELEIIQLNIKTILIKNANTLKINNTCNQELPLISGNYVIRFNNCSIKINDYYFSNFVEDIKENIVTVKYKDNQNFRKKLHLMKL</sequence>
<dbReference type="EMBL" id="GAKP01022961">
    <property type="protein sequence ID" value="JAC35993.1"/>
    <property type="molecule type" value="Transcribed_RNA"/>
</dbReference>
<accession>A0A034V359</accession>